<proteinExistence type="predicted"/>
<sequence>MRVIEVDMERRWNEGAWEAEDPREDPPTNGIVRHDSHLRKSGDPAGRSYSVSHESYLGRETARDDLLASSQRCEKNVLGWDTRDINDAMSQGHLKQWVCSTSHTRRRRPVSHTPAGDPATKGVCSDHAATKQTRGSSSEHRVSQSEINHQVVALLYGNLFCGWLSGQTASLPPRANRVQSPAGSLPDFRKQNFANSFQDKIDVKHIYREFIFANGSEFIGPALHTSEPIADLQGNTLRIPKLPGVGQRPMHTKLKLQYGEDRKVQPTGRGKREIPENTGRPTASSGTIPTCQSPNVPGRGLNPDCLGGRRAD</sequence>
<reference evidence="2 3" key="1">
    <citation type="submission" date="2023-02" db="EMBL/GenBank/DDBJ databases">
        <title>LHISI_Scaffold_Assembly.</title>
        <authorList>
            <person name="Stuart O.P."/>
            <person name="Cleave R."/>
            <person name="Magrath M.J.L."/>
            <person name="Mikheyev A.S."/>
        </authorList>
    </citation>
    <scope>NUCLEOTIDE SEQUENCE [LARGE SCALE GENOMIC DNA]</scope>
    <source>
        <strain evidence="2">Daus_M_001</strain>
        <tissue evidence="2">Leg muscle</tissue>
    </source>
</reference>
<name>A0ABQ9GS43_9NEOP</name>
<keyword evidence="3" id="KW-1185">Reference proteome</keyword>
<feature type="compositionally biased region" description="Polar residues" evidence="1">
    <location>
        <begin position="279"/>
        <end position="295"/>
    </location>
</feature>
<organism evidence="2 3">
    <name type="scientific">Dryococelus australis</name>
    <dbReference type="NCBI Taxonomy" id="614101"/>
    <lineage>
        <taxon>Eukaryota</taxon>
        <taxon>Metazoa</taxon>
        <taxon>Ecdysozoa</taxon>
        <taxon>Arthropoda</taxon>
        <taxon>Hexapoda</taxon>
        <taxon>Insecta</taxon>
        <taxon>Pterygota</taxon>
        <taxon>Neoptera</taxon>
        <taxon>Polyneoptera</taxon>
        <taxon>Phasmatodea</taxon>
        <taxon>Verophasmatodea</taxon>
        <taxon>Anareolatae</taxon>
        <taxon>Phasmatidae</taxon>
        <taxon>Eurycanthinae</taxon>
        <taxon>Dryococelus</taxon>
    </lineage>
</organism>
<dbReference type="EMBL" id="JARBHB010000009">
    <property type="protein sequence ID" value="KAJ8874861.1"/>
    <property type="molecule type" value="Genomic_DNA"/>
</dbReference>
<feature type="region of interest" description="Disordered" evidence="1">
    <location>
        <begin position="101"/>
        <end position="143"/>
    </location>
</feature>
<gene>
    <name evidence="2" type="ORF">PR048_022751</name>
</gene>
<comment type="caution">
    <text evidence="2">The sequence shown here is derived from an EMBL/GenBank/DDBJ whole genome shotgun (WGS) entry which is preliminary data.</text>
</comment>
<dbReference type="Proteomes" id="UP001159363">
    <property type="component" value="Chromosome 8"/>
</dbReference>
<protein>
    <submittedName>
        <fullName evidence="2">Uncharacterized protein</fullName>
    </submittedName>
</protein>
<feature type="region of interest" description="Disordered" evidence="1">
    <location>
        <begin position="257"/>
        <end position="312"/>
    </location>
</feature>
<feature type="compositionally biased region" description="Basic and acidic residues" evidence="1">
    <location>
        <begin position="32"/>
        <end position="42"/>
    </location>
</feature>
<feature type="compositionally biased region" description="Basic and acidic residues" evidence="1">
    <location>
        <begin position="258"/>
        <end position="275"/>
    </location>
</feature>
<evidence type="ECO:0000256" key="1">
    <source>
        <dbReference type="SAM" id="MobiDB-lite"/>
    </source>
</evidence>
<accession>A0ABQ9GS43</accession>
<feature type="region of interest" description="Disordered" evidence="1">
    <location>
        <begin position="13"/>
        <end position="54"/>
    </location>
</feature>
<evidence type="ECO:0000313" key="3">
    <source>
        <dbReference type="Proteomes" id="UP001159363"/>
    </source>
</evidence>
<evidence type="ECO:0000313" key="2">
    <source>
        <dbReference type="EMBL" id="KAJ8874861.1"/>
    </source>
</evidence>